<evidence type="ECO:0000256" key="1">
    <source>
        <dbReference type="ARBA" id="ARBA00004141"/>
    </source>
</evidence>
<dbReference type="GO" id="GO:0015086">
    <property type="term" value="F:cadmium ion transmembrane transporter activity"/>
    <property type="evidence" value="ECO:0007669"/>
    <property type="project" value="TreeGrafter"/>
</dbReference>
<reference evidence="11 12" key="1">
    <citation type="journal article" date="2020" name="Microb. Genom.">
        <title>Genetic diversity of clinical and environmental Mucorales isolates obtained from an investigation of mucormycosis cases among solid organ transplant recipients.</title>
        <authorList>
            <person name="Nguyen M.H."/>
            <person name="Kaul D."/>
            <person name="Muto C."/>
            <person name="Cheng S.J."/>
            <person name="Richter R.A."/>
            <person name="Bruno V.M."/>
            <person name="Liu G."/>
            <person name="Beyhan S."/>
            <person name="Sundermann A.J."/>
            <person name="Mounaud S."/>
            <person name="Pasculle A.W."/>
            <person name="Nierman W.C."/>
            <person name="Driscoll E."/>
            <person name="Cumbie R."/>
            <person name="Clancy C.J."/>
            <person name="Dupont C.L."/>
        </authorList>
    </citation>
    <scope>NUCLEOTIDE SEQUENCE [LARGE SCALE GENOMIC DNA]</scope>
    <source>
        <strain evidence="11 12">GL24</strain>
    </source>
</reference>
<feature type="transmembrane region" description="Helical" evidence="9">
    <location>
        <begin position="314"/>
        <end position="338"/>
    </location>
</feature>
<feature type="transmembrane region" description="Helical" evidence="9">
    <location>
        <begin position="126"/>
        <end position="145"/>
    </location>
</feature>
<evidence type="ECO:0000256" key="2">
    <source>
        <dbReference type="ARBA" id="ARBA00022692"/>
    </source>
</evidence>
<dbReference type="CDD" id="cd00029">
    <property type="entry name" value="C1"/>
    <property type="match status" value="1"/>
</dbReference>
<evidence type="ECO:0000256" key="4">
    <source>
        <dbReference type="ARBA" id="ARBA00022840"/>
    </source>
</evidence>
<evidence type="ECO:0000313" key="12">
    <source>
        <dbReference type="Proteomes" id="UP000740926"/>
    </source>
</evidence>
<sequence length="1181" mass="132132">MSKSFGKIATYLKTLGKFIGPGFMIAVGYLDPGNWATDMEGGSSFGYRLLFVILISNIIAIFLQNLTIRLGTIAGLDLASASRKFFPRPLNLFLYVLAEIAIIATDVAEVIGSAIALNLLFPSLPLPAGVAITAVDVFIILLFYNEETEDEDDGSSSGKTVRIFEMFVMLLVAAVGVCFIIELAYSDVVAVDLLKGYLPTKEIFTEPGTLYVAIGIVGATVMPHNLYLHSFIVQSRCREWKMRRPNVIRKGDHWIVTSGDQFEVQPKARLEEDEDMDKMTHTSINVTDEINFESVKEYLDRCLRKNLHYGFMDLLVALTFAFFVNCAILIVASANFYYAPESQQQQVQDLFSAHELLLKFLGPPAATVFALALLCAGQSSTLTATLAGQVIMSGFLGMTTRPWIRRIVTRLIAIAPAMIAACVAGRSGLSSMLVASQVALSIQLPFAVVPLVYLTSTKSTMKLDIVVESREVGTITFVTEQTKMTLFDRLLSYLPLFSRSLQFSKLKEQAGFENYSLQQEENSSSSNEQVIIDTLPEPLVYANNKTITILAILGLDSSFCINDLIYEENMDAVGLHVVSTLSALSNVLKQNRFAGESKQEQRVNETCTKRGLKQEDQEHQELGKEHNCIPGFDSHPLDDRDMYYDQDEEEFLDEMYASNTSSRDSGYGTTRTKQNVKDVFNHRLSSLFHSKDSHFVKFKTWSTQQQHKKSVSDSSCTPVKYVTRRKSSSSVIYPVSNVNHLELVDEDRNLLAKYKLGNVIGKGHFGTVYRALDLLSGRTVAIKQIDLKASRKQDIEDMMEEASLLSSLTHPNIVKYEGFIQTEKHMHIVLEYVENGSLLNTLKSFGQSLPEHLVASYCQRILKGLVYLHKQHVVHCDLKAANILTTKAGDVKLSDFGVSLNLKLKKDENIVSGTPFWMSPEVIELKGASIKSDIWSLGCTIIELCIGKPPYSDCIAMTAMFKIVEEQCPPIPKHLSTELKNFLELCFKKNPQDRPSAQELLRHPWVLQHKRPLDISSTTSSPSILMNRAVASERKKQFSDTHESLLAKKSQPQPRRTSDHKNCITTRQSMPVVSNSYMKPSRHKHILIDCSFPKGGGTCKVCDVPIKRNALVCRDFCGYIRHKQCTKEAFPNPPEPKPSASVSTQLREKFSISRLISRAPNEPSTTKNPWWKKKSPKQVHS</sequence>
<dbReference type="NCBIfam" id="TIGR01197">
    <property type="entry name" value="nramp"/>
    <property type="match status" value="1"/>
</dbReference>
<evidence type="ECO:0000256" key="3">
    <source>
        <dbReference type="ARBA" id="ARBA00022741"/>
    </source>
</evidence>
<dbReference type="NCBIfam" id="NF037982">
    <property type="entry name" value="Nramp_1"/>
    <property type="match status" value="2"/>
</dbReference>
<evidence type="ECO:0000256" key="7">
    <source>
        <dbReference type="PROSITE-ProRule" id="PRU10141"/>
    </source>
</evidence>
<evidence type="ECO:0000256" key="6">
    <source>
        <dbReference type="ARBA" id="ARBA00023136"/>
    </source>
</evidence>
<feature type="transmembrane region" description="Helical" evidence="9">
    <location>
        <begin position="407"/>
        <end position="426"/>
    </location>
</feature>
<keyword evidence="5 9" id="KW-1133">Transmembrane helix</keyword>
<evidence type="ECO:0000259" key="10">
    <source>
        <dbReference type="PROSITE" id="PS50011"/>
    </source>
</evidence>
<dbReference type="AlphaFoldDB" id="A0A9P6ZCA7"/>
<keyword evidence="3 7" id="KW-0547">Nucleotide-binding</keyword>
<dbReference type="GO" id="GO:0005524">
    <property type="term" value="F:ATP binding"/>
    <property type="evidence" value="ECO:0007669"/>
    <property type="project" value="UniProtKB-UniRule"/>
</dbReference>
<proteinExistence type="predicted"/>
<keyword evidence="12" id="KW-1185">Reference proteome</keyword>
<keyword evidence="6 9" id="KW-0472">Membrane</keyword>
<dbReference type="GO" id="GO:0005384">
    <property type="term" value="F:manganese ion transmembrane transporter activity"/>
    <property type="evidence" value="ECO:0007669"/>
    <property type="project" value="TreeGrafter"/>
</dbReference>
<dbReference type="Proteomes" id="UP000740926">
    <property type="component" value="Unassembled WGS sequence"/>
</dbReference>
<dbReference type="SUPFAM" id="SSF57889">
    <property type="entry name" value="Cysteine-rich domain"/>
    <property type="match status" value="1"/>
</dbReference>
<protein>
    <recommendedName>
        <fullName evidence="10">Protein kinase domain-containing protein</fullName>
    </recommendedName>
</protein>
<dbReference type="EMBL" id="JAANIU010000096">
    <property type="protein sequence ID" value="KAG1575294.1"/>
    <property type="molecule type" value="Genomic_DNA"/>
</dbReference>
<dbReference type="PRINTS" id="PR00447">
    <property type="entry name" value="NATRESASSCMP"/>
</dbReference>
<keyword evidence="2 9" id="KW-0812">Transmembrane</keyword>
<dbReference type="Pfam" id="PF00069">
    <property type="entry name" value="Pkinase"/>
    <property type="match status" value="1"/>
</dbReference>
<dbReference type="GO" id="GO:0005886">
    <property type="term" value="C:plasma membrane"/>
    <property type="evidence" value="ECO:0007669"/>
    <property type="project" value="TreeGrafter"/>
</dbReference>
<feature type="compositionally biased region" description="Basic and acidic residues" evidence="8">
    <location>
        <begin position="1037"/>
        <end position="1046"/>
    </location>
</feature>
<dbReference type="InterPro" id="IPR000719">
    <property type="entry name" value="Prot_kinase_dom"/>
</dbReference>
<feature type="region of interest" description="Disordered" evidence="8">
    <location>
        <begin position="1152"/>
        <end position="1181"/>
    </location>
</feature>
<dbReference type="GO" id="GO:0004672">
    <property type="term" value="F:protein kinase activity"/>
    <property type="evidence" value="ECO:0007669"/>
    <property type="project" value="InterPro"/>
</dbReference>
<comment type="caution">
    <text evidence="11">The sequence shown here is derived from an EMBL/GenBank/DDBJ whole genome shotgun (WGS) entry which is preliminary data.</text>
</comment>
<dbReference type="PROSITE" id="PS00107">
    <property type="entry name" value="PROTEIN_KINASE_ATP"/>
    <property type="match status" value="1"/>
</dbReference>
<evidence type="ECO:0000256" key="8">
    <source>
        <dbReference type="SAM" id="MobiDB-lite"/>
    </source>
</evidence>
<feature type="compositionally biased region" description="Basic residues" evidence="8">
    <location>
        <begin position="1170"/>
        <end position="1181"/>
    </location>
</feature>
<dbReference type="Pfam" id="PF01566">
    <property type="entry name" value="Nramp"/>
    <property type="match status" value="2"/>
</dbReference>
<dbReference type="CDD" id="cd06627">
    <property type="entry name" value="STKc_Cdc7_like"/>
    <property type="match status" value="1"/>
</dbReference>
<dbReference type="FunFam" id="3.30.200.20:FF:000042">
    <property type="entry name" value="Aurora kinase A"/>
    <property type="match status" value="1"/>
</dbReference>
<feature type="transmembrane region" description="Helical" evidence="9">
    <location>
        <begin position="166"/>
        <end position="190"/>
    </location>
</feature>
<evidence type="ECO:0000313" key="11">
    <source>
        <dbReference type="EMBL" id="KAG1575294.1"/>
    </source>
</evidence>
<dbReference type="PROSITE" id="PS00108">
    <property type="entry name" value="PROTEIN_KINASE_ST"/>
    <property type="match status" value="1"/>
</dbReference>
<keyword evidence="4 7" id="KW-0067">ATP-binding</keyword>
<dbReference type="InterPro" id="IPR008271">
    <property type="entry name" value="Ser/Thr_kinase_AS"/>
</dbReference>
<dbReference type="PROSITE" id="PS50011">
    <property type="entry name" value="PROTEIN_KINASE_DOM"/>
    <property type="match status" value="1"/>
</dbReference>
<name>A0A9P6ZCA7_9FUNG</name>
<dbReference type="PANTHER" id="PTHR11706:SF101">
    <property type="entry name" value="MANGANESE TRANSPORTER SMF1"/>
    <property type="match status" value="1"/>
</dbReference>
<feature type="transmembrane region" description="Helical" evidence="9">
    <location>
        <begin position="210"/>
        <end position="233"/>
    </location>
</feature>
<dbReference type="InterPro" id="IPR011009">
    <property type="entry name" value="Kinase-like_dom_sf"/>
</dbReference>
<comment type="subcellular location">
    <subcellularLocation>
        <location evidence="1">Membrane</location>
        <topology evidence="1">Multi-pass membrane protein</topology>
    </subcellularLocation>
</comment>
<dbReference type="SMART" id="SM00220">
    <property type="entry name" value="S_TKc"/>
    <property type="match status" value="1"/>
</dbReference>
<feature type="transmembrane region" description="Helical" evidence="9">
    <location>
        <begin position="92"/>
        <end position="120"/>
    </location>
</feature>
<accession>A0A9P6ZCA7</accession>
<feature type="region of interest" description="Disordered" evidence="8">
    <location>
        <begin position="1037"/>
        <end position="1066"/>
    </location>
</feature>
<feature type="transmembrane region" description="Helical" evidence="9">
    <location>
        <begin position="12"/>
        <end position="30"/>
    </location>
</feature>
<feature type="domain" description="Protein kinase" evidence="10">
    <location>
        <begin position="754"/>
        <end position="1006"/>
    </location>
</feature>
<dbReference type="PANTHER" id="PTHR11706">
    <property type="entry name" value="SOLUTE CARRIER PROTEIN FAMILY 11 MEMBER"/>
    <property type="match status" value="1"/>
</dbReference>
<organism evidence="11 12">
    <name type="scientific">Rhizopus delemar</name>
    <dbReference type="NCBI Taxonomy" id="936053"/>
    <lineage>
        <taxon>Eukaryota</taxon>
        <taxon>Fungi</taxon>
        <taxon>Fungi incertae sedis</taxon>
        <taxon>Mucoromycota</taxon>
        <taxon>Mucoromycotina</taxon>
        <taxon>Mucoromycetes</taxon>
        <taxon>Mucorales</taxon>
        <taxon>Mucorineae</taxon>
        <taxon>Rhizopodaceae</taxon>
        <taxon>Rhizopus</taxon>
    </lineage>
</organism>
<dbReference type="Gene3D" id="1.10.510.10">
    <property type="entry name" value="Transferase(Phosphotransferase) domain 1"/>
    <property type="match status" value="1"/>
</dbReference>
<dbReference type="InterPro" id="IPR046349">
    <property type="entry name" value="C1-like_sf"/>
</dbReference>
<dbReference type="GO" id="GO:0034755">
    <property type="term" value="P:iron ion transmembrane transport"/>
    <property type="evidence" value="ECO:0007669"/>
    <property type="project" value="TreeGrafter"/>
</dbReference>
<feature type="binding site" evidence="7">
    <location>
        <position position="783"/>
    </location>
    <ligand>
        <name>ATP</name>
        <dbReference type="ChEBI" id="CHEBI:30616"/>
    </ligand>
</feature>
<dbReference type="GO" id="GO:0030026">
    <property type="term" value="P:intracellular manganese ion homeostasis"/>
    <property type="evidence" value="ECO:0007669"/>
    <property type="project" value="TreeGrafter"/>
</dbReference>
<dbReference type="InterPro" id="IPR017441">
    <property type="entry name" value="Protein_kinase_ATP_BS"/>
</dbReference>
<gene>
    <name evidence="11" type="ORF">G6F50_001217</name>
</gene>
<dbReference type="InterPro" id="IPR001046">
    <property type="entry name" value="NRAMP_fam"/>
</dbReference>
<feature type="transmembrane region" description="Helical" evidence="9">
    <location>
        <begin position="45"/>
        <end position="63"/>
    </location>
</feature>
<dbReference type="FunFam" id="1.10.510.10:FF:000571">
    <property type="entry name" value="Maternal embryonic leucine zipper kinase"/>
    <property type="match status" value="1"/>
</dbReference>
<dbReference type="SUPFAM" id="SSF56112">
    <property type="entry name" value="Protein kinase-like (PK-like)"/>
    <property type="match status" value="1"/>
</dbReference>
<evidence type="ECO:0000256" key="9">
    <source>
        <dbReference type="SAM" id="Phobius"/>
    </source>
</evidence>
<feature type="transmembrane region" description="Helical" evidence="9">
    <location>
        <begin position="365"/>
        <end position="387"/>
    </location>
</feature>
<evidence type="ECO:0000256" key="5">
    <source>
        <dbReference type="ARBA" id="ARBA00022989"/>
    </source>
</evidence>